<evidence type="ECO:0000256" key="12">
    <source>
        <dbReference type="ARBA" id="ARBA00023035"/>
    </source>
</evidence>
<keyword evidence="7" id="KW-0677">Repeat</keyword>
<keyword evidence="4 16" id="KW-0808">Transferase</keyword>
<dbReference type="InterPro" id="IPR001480">
    <property type="entry name" value="Bulb-type_lectin_dom"/>
</dbReference>
<dbReference type="InterPro" id="IPR024171">
    <property type="entry name" value="SRK-like_kinase"/>
</dbReference>
<reference evidence="21" key="1">
    <citation type="submission" date="2015-07" db="EMBL/GenBank/DDBJ databases">
        <title>Transcriptome Assembly of Anthurium amnicola.</title>
        <authorList>
            <person name="Suzuki J."/>
        </authorList>
    </citation>
    <scope>NUCLEOTIDE SEQUENCE</scope>
</reference>
<keyword evidence="13 17" id="KW-0472">Membrane</keyword>
<dbReference type="InterPro" id="IPR003609">
    <property type="entry name" value="Pan_app"/>
</dbReference>
<evidence type="ECO:0000259" key="20">
    <source>
        <dbReference type="PROSITE" id="PS50948"/>
    </source>
</evidence>
<evidence type="ECO:0000313" key="21">
    <source>
        <dbReference type="EMBL" id="JAT61689.1"/>
    </source>
</evidence>
<evidence type="ECO:0000259" key="18">
    <source>
        <dbReference type="PROSITE" id="PS50011"/>
    </source>
</evidence>
<dbReference type="Gene3D" id="1.10.510.10">
    <property type="entry name" value="Transferase(Phosphotransferase) domain 1"/>
    <property type="match status" value="1"/>
</dbReference>
<evidence type="ECO:0000256" key="17">
    <source>
        <dbReference type="SAM" id="Phobius"/>
    </source>
</evidence>
<accession>A0A1D1Z4A8</accession>
<evidence type="ECO:0000256" key="3">
    <source>
        <dbReference type="ARBA" id="ARBA00022546"/>
    </source>
</evidence>
<dbReference type="Gene3D" id="2.90.10.30">
    <property type="match status" value="1"/>
</dbReference>
<keyword evidence="2 16" id="KW-0723">Serine/threonine-protein kinase</keyword>
<dbReference type="InterPro" id="IPR011009">
    <property type="entry name" value="Kinase-like_dom_sf"/>
</dbReference>
<keyword evidence="15" id="KW-0325">Glycoprotein</keyword>
<gene>
    <name evidence="21" type="primary">SD31_2</name>
    <name evidence="21" type="ORF">g.47641</name>
</gene>
<name>A0A1D1Z4A8_9ARAE</name>
<dbReference type="InterPro" id="IPR001245">
    <property type="entry name" value="Ser-Thr/Tyr_kinase_cat_dom"/>
</dbReference>
<dbReference type="Pfam" id="PF07714">
    <property type="entry name" value="PK_Tyr_Ser-Thr"/>
    <property type="match status" value="1"/>
</dbReference>
<dbReference type="PANTHER" id="PTHR47974:SF10">
    <property type="entry name" value="RECEPTOR-LIKE SERINE_THREONINE-PROTEIN KINASE"/>
    <property type="match status" value="1"/>
</dbReference>
<dbReference type="SUPFAM" id="SSF51110">
    <property type="entry name" value="alpha-D-mannose-specific plant lectins"/>
    <property type="match status" value="2"/>
</dbReference>
<comment type="catalytic activity">
    <reaction evidence="16">
        <text>L-threonyl-[protein] + ATP = O-phospho-L-threonyl-[protein] + ADP + H(+)</text>
        <dbReference type="Rhea" id="RHEA:46608"/>
        <dbReference type="Rhea" id="RHEA-COMP:11060"/>
        <dbReference type="Rhea" id="RHEA-COMP:11605"/>
        <dbReference type="ChEBI" id="CHEBI:15378"/>
        <dbReference type="ChEBI" id="CHEBI:30013"/>
        <dbReference type="ChEBI" id="CHEBI:30616"/>
        <dbReference type="ChEBI" id="CHEBI:61977"/>
        <dbReference type="ChEBI" id="CHEBI:456216"/>
        <dbReference type="EC" id="2.7.11.1"/>
    </reaction>
</comment>
<dbReference type="PROSITE" id="PS50011">
    <property type="entry name" value="PROTEIN_KINASE_DOM"/>
    <property type="match status" value="1"/>
</dbReference>
<dbReference type="EMBL" id="GDJX01006247">
    <property type="protein sequence ID" value="JAT61689.1"/>
    <property type="molecule type" value="Transcribed_RNA"/>
</dbReference>
<proteinExistence type="inferred from homology"/>
<dbReference type="PIRSF" id="PIRSF000641">
    <property type="entry name" value="SRK"/>
    <property type="match status" value="1"/>
</dbReference>
<dbReference type="PANTHER" id="PTHR47974">
    <property type="entry name" value="OS07G0415500 PROTEIN"/>
    <property type="match status" value="1"/>
</dbReference>
<keyword evidence="12" id="KW-0465">Mannose-binding</keyword>
<keyword evidence="8 16" id="KW-0547">Nucleotide-binding</keyword>
<evidence type="ECO:0000256" key="9">
    <source>
        <dbReference type="ARBA" id="ARBA00022777"/>
    </source>
</evidence>
<dbReference type="PROSITE" id="PS50927">
    <property type="entry name" value="BULB_LECTIN"/>
    <property type="match status" value="2"/>
</dbReference>
<feature type="domain" description="Apple" evidence="20">
    <location>
        <begin position="363"/>
        <end position="443"/>
    </location>
</feature>
<dbReference type="GO" id="GO:0106310">
    <property type="term" value="F:protein serine kinase activity"/>
    <property type="evidence" value="ECO:0007669"/>
    <property type="project" value="RHEA"/>
</dbReference>
<evidence type="ECO:0000256" key="1">
    <source>
        <dbReference type="ARBA" id="ARBA00004167"/>
    </source>
</evidence>
<evidence type="ECO:0000259" key="19">
    <source>
        <dbReference type="PROSITE" id="PS50927"/>
    </source>
</evidence>
<feature type="domain" description="Bulb-type lectin" evidence="19">
    <location>
        <begin position="193"/>
        <end position="313"/>
    </location>
</feature>
<dbReference type="GO" id="GO:0051707">
    <property type="term" value="P:response to other organism"/>
    <property type="evidence" value="ECO:0007669"/>
    <property type="project" value="UniProtKB-ARBA"/>
</dbReference>
<dbReference type="GO" id="GO:0005537">
    <property type="term" value="F:D-mannose binding"/>
    <property type="evidence" value="ECO:0007669"/>
    <property type="project" value="UniProtKB-KW"/>
</dbReference>
<evidence type="ECO:0000256" key="16">
    <source>
        <dbReference type="PIRNR" id="PIRNR000641"/>
    </source>
</evidence>
<comment type="similarity">
    <text evidence="16">Belongs to the protein kinase superfamily. Ser/Thr protein kinase family.</text>
</comment>
<evidence type="ECO:0000256" key="8">
    <source>
        <dbReference type="ARBA" id="ARBA00022741"/>
    </source>
</evidence>
<keyword evidence="21" id="KW-0430">Lectin</keyword>
<dbReference type="GO" id="GO:0048544">
    <property type="term" value="P:recognition of pollen"/>
    <property type="evidence" value="ECO:0007669"/>
    <property type="project" value="InterPro"/>
</dbReference>
<evidence type="ECO:0000256" key="13">
    <source>
        <dbReference type="ARBA" id="ARBA00023136"/>
    </source>
</evidence>
<dbReference type="Gene3D" id="2.90.10.10">
    <property type="entry name" value="Bulb-type lectin domain"/>
    <property type="match status" value="1"/>
</dbReference>
<dbReference type="Pfam" id="PF00954">
    <property type="entry name" value="S_locus_glycop"/>
    <property type="match status" value="1"/>
</dbReference>
<dbReference type="SUPFAM" id="SSF56112">
    <property type="entry name" value="Protein kinase-like (PK-like)"/>
    <property type="match status" value="1"/>
</dbReference>
<evidence type="ECO:0000256" key="14">
    <source>
        <dbReference type="ARBA" id="ARBA00023157"/>
    </source>
</evidence>
<comment type="catalytic activity">
    <reaction evidence="16">
        <text>L-seryl-[protein] + ATP = O-phospho-L-seryl-[protein] + ADP + H(+)</text>
        <dbReference type="Rhea" id="RHEA:17989"/>
        <dbReference type="Rhea" id="RHEA-COMP:9863"/>
        <dbReference type="Rhea" id="RHEA-COMP:11604"/>
        <dbReference type="ChEBI" id="CHEBI:15378"/>
        <dbReference type="ChEBI" id="CHEBI:29999"/>
        <dbReference type="ChEBI" id="CHEBI:30616"/>
        <dbReference type="ChEBI" id="CHEBI:83421"/>
        <dbReference type="ChEBI" id="CHEBI:456216"/>
        <dbReference type="EC" id="2.7.11.1"/>
    </reaction>
</comment>
<evidence type="ECO:0000256" key="11">
    <source>
        <dbReference type="ARBA" id="ARBA00022989"/>
    </source>
</evidence>
<dbReference type="InterPro" id="IPR036426">
    <property type="entry name" value="Bulb-type_lectin_dom_sf"/>
</dbReference>
<organism evidence="21">
    <name type="scientific">Anthurium amnicola</name>
    <dbReference type="NCBI Taxonomy" id="1678845"/>
    <lineage>
        <taxon>Eukaryota</taxon>
        <taxon>Viridiplantae</taxon>
        <taxon>Streptophyta</taxon>
        <taxon>Embryophyta</taxon>
        <taxon>Tracheophyta</taxon>
        <taxon>Spermatophyta</taxon>
        <taxon>Magnoliopsida</taxon>
        <taxon>Liliopsida</taxon>
        <taxon>Araceae</taxon>
        <taxon>Pothoideae</taxon>
        <taxon>Potheae</taxon>
        <taxon>Anthurium</taxon>
    </lineage>
</organism>
<keyword evidence="14" id="KW-1015">Disulfide bond</keyword>
<feature type="domain" description="Bulb-type lectin" evidence="19">
    <location>
        <begin position="64"/>
        <end position="190"/>
    </location>
</feature>
<evidence type="ECO:0000256" key="15">
    <source>
        <dbReference type="ARBA" id="ARBA00023180"/>
    </source>
</evidence>
<feature type="transmembrane region" description="Helical" evidence="17">
    <location>
        <begin position="33"/>
        <end position="55"/>
    </location>
</feature>
<keyword evidence="10 16" id="KW-0067">ATP-binding</keyword>
<dbReference type="GO" id="GO:0004674">
    <property type="term" value="F:protein serine/threonine kinase activity"/>
    <property type="evidence" value="ECO:0007669"/>
    <property type="project" value="UniProtKB-KW"/>
</dbReference>
<dbReference type="AlphaFoldDB" id="A0A1D1Z4A8"/>
<evidence type="ECO:0000256" key="6">
    <source>
        <dbReference type="ARBA" id="ARBA00022729"/>
    </source>
</evidence>
<dbReference type="GO" id="GO:0016020">
    <property type="term" value="C:membrane"/>
    <property type="evidence" value="ECO:0007669"/>
    <property type="project" value="UniProtKB-SubCell"/>
</dbReference>
<dbReference type="PROSITE" id="PS50948">
    <property type="entry name" value="PAN"/>
    <property type="match status" value="1"/>
</dbReference>
<dbReference type="GO" id="GO:0005524">
    <property type="term" value="F:ATP binding"/>
    <property type="evidence" value="ECO:0007669"/>
    <property type="project" value="UniProtKB-KW"/>
</dbReference>
<comment type="subcellular location">
    <subcellularLocation>
        <location evidence="1">Membrane</location>
        <topology evidence="1">Single-pass membrane protein</topology>
    </subcellularLocation>
</comment>
<sequence length="815" mass="89652">MRGSLRNRKCSTRPMGHFGGEYPKARPSGVPAAVGRVGSIVTVCAAVLVLGGLAVRGSSEEFSLVSLPLGFEISGSDRRAGVSKNGVFACGFLGGLDKDEGFVVAIWYNFGHKEKKVPVWTVGGGIRVSENSTFRLSMDGSLVLFDDDPAGFPVWSSDTANLGVRSATLLDNGNLLLMGSDRRVIWESFGFPTDSLLPGQSLRFPQSLRAPSTNSVASYYSLTVNGSGDIALMWEDNVTYWSSELNAPDAKIEARLESNGLFGLYDAAGGIAWYRFSEDYKDPSITFRHLRIDVDGNLRIYSWDKASSMWKVGWQAVQNQCNVFGFCGLYSLCSYNSTGPVCECLSEDPESHECGRIVDLGNCKTGVSMSAIKQTVLYSMYPPNDVETMLSSEACKEYCLNDSSCYAATAKNDGSGLCTIKRSSFLSGYSYSSVAATSFLKACLVPQAVAAGAANFHGNAKSSLSSEESKPQADKHKGFMVAIALVLLITAVLFLTVEMFVLWLIRRRKKPLNNQTRMPVCEEMQMNTCHGTLIRLSIEEVKTLTRNFRTKLGPTVYKGVLPNRLMVTVKVLSNAITCEKDFLMAVSTLGRAHHRNLIALKGFCFDSTHKILLYEYVSNCSLDQWLVRKRHNQGRDSWQQRLNMAIGVARAIAYLHLECRKCIAHGNLKAENVLIDENLVVKVTDYGLQNLLLGNRSTSSSETLPERDVYMFGIILLQIVSGKRLVVVEKLYHSAYQVCRDGELNGFIDNHLEGRVDRKGVERAIRLALWCMQDQPSLRPSIGEVVTVLEGALSLDMPPKFGSLPVIENQSVEGD</sequence>
<keyword evidence="6" id="KW-0732">Signal</keyword>
<dbReference type="Pfam" id="PF01453">
    <property type="entry name" value="B_lectin"/>
    <property type="match status" value="1"/>
</dbReference>
<dbReference type="Gene3D" id="3.30.200.20">
    <property type="entry name" value="Phosphorylase Kinase, domain 1"/>
    <property type="match status" value="1"/>
</dbReference>
<keyword evidence="3" id="KW-0348">Hemagglutinin</keyword>
<feature type="transmembrane region" description="Helical" evidence="17">
    <location>
        <begin position="479"/>
        <end position="505"/>
    </location>
</feature>
<dbReference type="InterPro" id="IPR000858">
    <property type="entry name" value="S_locus_glycoprot_dom"/>
</dbReference>
<evidence type="ECO:0000256" key="10">
    <source>
        <dbReference type="ARBA" id="ARBA00022840"/>
    </source>
</evidence>
<evidence type="ECO:0000256" key="4">
    <source>
        <dbReference type="ARBA" id="ARBA00022679"/>
    </source>
</evidence>
<evidence type="ECO:0000256" key="5">
    <source>
        <dbReference type="ARBA" id="ARBA00022692"/>
    </source>
</evidence>
<keyword evidence="5 17" id="KW-0812">Transmembrane</keyword>
<dbReference type="EC" id="2.7.11.1" evidence="16"/>
<keyword evidence="11 17" id="KW-1133">Transmembrane helix</keyword>
<evidence type="ECO:0000256" key="7">
    <source>
        <dbReference type="ARBA" id="ARBA00022737"/>
    </source>
</evidence>
<keyword evidence="21" id="KW-0675">Receptor</keyword>
<dbReference type="CDD" id="cd00028">
    <property type="entry name" value="B_lectin"/>
    <property type="match status" value="1"/>
</dbReference>
<evidence type="ECO:0000256" key="2">
    <source>
        <dbReference type="ARBA" id="ARBA00022527"/>
    </source>
</evidence>
<dbReference type="SMART" id="SM00108">
    <property type="entry name" value="B_lectin"/>
    <property type="match status" value="1"/>
</dbReference>
<feature type="domain" description="Protein kinase" evidence="18">
    <location>
        <begin position="538"/>
        <end position="793"/>
    </location>
</feature>
<dbReference type="InterPro" id="IPR000719">
    <property type="entry name" value="Prot_kinase_dom"/>
</dbReference>
<keyword evidence="9 16" id="KW-0418">Kinase</keyword>
<protein>
    <recommendedName>
        <fullName evidence="16">Receptor-like serine/threonine-protein kinase</fullName>
        <ecNumber evidence="16">2.7.11.1</ecNumber>
    </recommendedName>
</protein>